<dbReference type="STRING" id="1196081.A0A364LB51"/>
<name>A0A364LB51_TALAM</name>
<protein>
    <recommendedName>
        <fullName evidence="8">Rieske domain-containing protein</fullName>
    </recommendedName>
</protein>
<dbReference type="GO" id="GO:0046872">
    <property type="term" value="F:metal ion binding"/>
    <property type="evidence" value="ECO:0007669"/>
    <property type="project" value="UniProtKB-KW"/>
</dbReference>
<dbReference type="AlphaFoldDB" id="A0A364LB51"/>
<dbReference type="Proteomes" id="UP000249363">
    <property type="component" value="Unassembled WGS sequence"/>
</dbReference>
<dbReference type="SUPFAM" id="SSF50022">
    <property type="entry name" value="ISP domain"/>
    <property type="match status" value="1"/>
</dbReference>
<dbReference type="Gene3D" id="2.102.10.10">
    <property type="entry name" value="Rieske [2Fe-2S] iron-sulphur domain"/>
    <property type="match status" value="1"/>
</dbReference>
<evidence type="ECO:0000256" key="2">
    <source>
        <dbReference type="ARBA" id="ARBA00022723"/>
    </source>
</evidence>
<organism evidence="9 10">
    <name type="scientific">Talaromyces amestolkiae</name>
    <dbReference type="NCBI Taxonomy" id="1196081"/>
    <lineage>
        <taxon>Eukaryota</taxon>
        <taxon>Fungi</taxon>
        <taxon>Dikarya</taxon>
        <taxon>Ascomycota</taxon>
        <taxon>Pezizomycotina</taxon>
        <taxon>Eurotiomycetes</taxon>
        <taxon>Eurotiomycetidae</taxon>
        <taxon>Eurotiales</taxon>
        <taxon>Trichocomaceae</taxon>
        <taxon>Talaromyces</taxon>
        <taxon>Talaromyces sect. Talaromyces</taxon>
    </lineage>
</organism>
<evidence type="ECO:0000256" key="4">
    <source>
        <dbReference type="ARBA" id="ARBA00023014"/>
    </source>
</evidence>
<evidence type="ECO:0000256" key="6">
    <source>
        <dbReference type="SAM" id="Coils"/>
    </source>
</evidence>
<keyword evidence="10" id="KW-1185">Reference proteome</keyword>
<dbReference type="PROSITE" id="PS51296">
    <property type="entry name" value="RIESKE"/>
    <property type="match status" value="1"/>
</dbReference>
<feature type="coiled-coil region" evidence="6">
    <location>
        <begin position="172"/>
        <end position="255"/>
    </location>
</feature>
<dbReference type="EMBL" id="MIKG01000021">
    <property type="protein sequence ID" value="RAO72941.1"/>
    <property type="molecule type" value="Genomic_DNA"/>
</dbReference>
<keyword evidence="2" id="KW-0479">Metal-binding</keyword>
<evidence type="ECO:0000256" key="1">
    <source>
        <dbReference type="ARBA" id="ARBA00022714"/>
    </source>
</evidence>
<gene>
    <name evidence="9" type="ORF">BHQ10_008953</name>
</gene>
<evidence type="ECO:0000313" key="10">
    <source>
        <dbReference type="Proteomes" id="UP000249363"/>
    </source>
</evidence>
<dbReference type="OrthoDB" id="426882at2759"/>
<feature type="domain" description="Rieske" evidence="8">
    <location>
        <begin position="565"/>
        <end position="660"/>
    </location>
</feature>
<proteinExistence type="predicted"/>
<keyword evidence="1" id="KW-0001">2Fe-2S</keyword>
<evidence type="ECO:0000259" key="8">
    <source>
        <dbReference type="PROSITE" id="PS51296"/>
    </source>
</evidence>
<keyword evidence="3" id="KW-0408">Iron</keyword>
<keyword evidence="6" id="KW-0175">Coiled coil</keyword>
<feature type="compositionally biased region" description="Polar residues" evidence="7">
    <location>
        <begin position="1"/>
        <end position="10"/>
    </location>
</feature>
<evidence type="ECO:0000256" key="3">
    <source>
        <dbReference type="ARBA" id="ARBA00023004"/>
    </source>
</evidence>
<reference evidence="9 10" key="1">
    <citation type="journal article" date="2017" name="Biotechnol. Biofuels">
        <title>Differential beta-glucosidase expression as a function of carbon source availability in Talaromyces amestolkiae: a genomic and proteomic approach.</title>
        <authorList>
            <person name="de Eugenio L.I."/>
            <person name="Mendez-Liter J.A."/>
            <person name="Nieto-Dominguez M."/>
            <person name="Alonso L."/>
            <person name="Gil-Munoz J."/>
            <person name="Barriuso J."/>
            <person name="Prieto A."/>
            <person name="Martinez M.J."/>
        </authorList>
    </citation>
    <scope>NUCLEOTIDE SEQUENCE [LARGE SCALE GENOMIC DNA]</scope>
    <source>
        <strain evidence="9 10">CIB</strain>
    </source>
</reference>
<comment type="cofactor">
    <cofactor evidence="5">
        <name>[2Fe-2S] cluster</name>
        <dbReference type="ChEBI" id="CHEBI:190135"/>
    </cofactor>
</comment>
<evidence type="ECO:0000256" key="5">
    <source>
        <dbReference type="ARBA" id="ARBA00034078"/>
    </source>
</evidence>
<dbReference type="GeneID" id="63798167"/>
<dbReference type="InterPro" id="IPR036922">
    <property type="entry name" value="Rieske_2Fe-2S_sf"/>
</dbReference>
<accession>A0A364LB51</accession>
<keyword evidence="4" id="KW-0411">Iron-sulfur</keyword>
<dbReference type="InterPro" id="IPR017941">
    <property type="entry name" value="Rieske_2Fe-2S"/>
</dbReference>
<dbReference type="CDD" id="cd03467">
    <property type="entry name" value="Rieske"/>
    <property type="match status" value="1"/>
</dbReference>
<evidence type="ECO:0000256" key="7">
    <source>
        <dbReference type="SAM" id="MobiDB-lite"/>
    </source>
</evidence>
<feature type="region of interest" description="Disordered" evidence="7">
    <location>
        <begin position="1"/>
        <end position="48"/>
    </location>
</feature>
<dbReference type="RefSeq" id="XP_040737455.1">
    <property type="nucleotide sequence ID" value="XM_040881815.1"/>
</dbReference>
<dbReference type="PANTHER" id="PTHR21496">
    <property type="entry name" value="FERREDOXIN-RELATED"/>
    <property type="match status" value="1"/>
</dbReference>
<comment type="caution">
    <text evidence="9">The sequence shown here is derived from an EMBL/GenBank/DDBJ whole genome shotgun (WGS) entry which is preliminary data.</text>
</comment>
<dbReference type="Pfam" id="PF00355">
    <property type="entry name" value="Rieske"/>
    <property type="match status" value="1"/>
</dbReference>
<sequence length="674" mass="77752">MNGRSQSPTNSQTSSRLSRRTQRKLARNHSREMASLYSDEQADASNARKIPREPVSRIIELMKFLSSYNNDVGEIEHALSSLQEKDQKIRSLTTTIRELKRSNDEEFQGLQAKVEEASRSWTELEYQKARFKEDQEGLKKQIEQEKVKQSNFIKQQEKKFEKRFEEERDKLVEENASRFERLKRENTKLNEKIGTLNDENVQNEKTLKLYAQDSKVLELKLDELKLRYSIQSLPIEHYEERLSRVREKIQAIAQHFLSNLPPDNELKNIEETQKELHLMNSILGTISISASATSKFLRIRGAQCTIVHAIHKLVWQPFYVTTNPLSPETTAVLSQITQALAGEDRHKESLWRFLTFKGLETQTSPQDIHVEETGIMKILRRLIPAKEHETFEVELRDVLLESISFWNELKRDSCLVEFDLQPPAVCSPGWVAEDCPELENIGVNAKLESTYEPQIQQSWCLFPKVVFHPVDAKKKTIPGYAIFMDSRAFHESCDEIRRHEEEIAQRGWMKRKFPTSHNSSSSSSFSDAMNPFIGAFQLTDGDDNGCQLTPSCKAFKIPSKVNQEALEANLSELPKDLKDQVLIFKYQGKIHAIDHQCPHSSFPLSQGNLFDIEDFGIKLSTGITCPKHGWSFDITSGQADRGNYKLKVWEVQLRDQPDSAADKEIWVRRKQRIG</sequence>
<feature type="coiled-coil region" evidence="6">
    <location>
        <begin position="65"/>
        <end position="102"/>
    </location>
</feature>
<evidence type="ECO:0000313" key="9">
    <source>
        <dbReference type="EMBL" id="RAO72941.1"/>
    </source>
</evidence>
<dbReference type="PANTHER" id="PTHR21496:SF0">
    <property type="entry name" value="RIESKE DOMAIN-CONTAINING PROTEIN"/>
    <property type="match status" value="1"/>
</dbReference>
<dbReference type="GO" id="GO:0051537">
    <property type="term" value="F:2 iron, 2 sulfur cluster binding"/>
    <property type="evidence" value="ECO:0007669"/>
    <property type="project" value="UniProtKB-KW"/>
</dbReference>
<feature type="compositionally biased region" description="Basic residues" evidence="7">
    <location>
        <begin position="17"/>
        <end position="28"/>
    </location>
</feature>